<protein>
    <submittedName>
        <fullName evidence="2">Uncharacterized protein</fullName>
    </submittedName>
</protein>
<feature type="region of interest" description="Disordered" evidence="1">
    <location>
        <begin position="1"/>
        <end position="30"/>
    </location>
</feature>
<evidence type="ECO:0000256" key="1">
    <source>
        <dbReference type="SAM" id="MobiDB-lite"/>
    </source>
</evidence>
<dbReference type="Proteomes" id="UP000254072">
    <property type="component" value="Unassembled WGS sequence"/>
</dbReference>
<evidence type="ECO:0000313" key="3">
    <source>
        <dbReference type="Proteomes" id="UP000254072"/>
    </source>
</evidence>
<dbReference type="RefSeq" id="WP_021669597.1">
    <property type="nucleotide sequence ID" value="NZ_UGTL01000001.1"/>
</dbReference>
<sequence length="97" mass="11447">MIIYGEENKKRSQPHTDEAKRKISESQKKRYDRLRQKAKLYDAILVHQQETDGQGLEEQMTKIKGKADVNFEELKDALLDLSMLKQTIERTENKKIK</sequence>
<accession>A0A379DZH6</accession>
<dbReference type="GeneID" id="91082660"/>
<evidence type="ECO:0000313" key="2">
    <source>
        <dbReference type="EMBL" id="SUB85739.1"/>
    </source>
</evidence>
<proteinExistence type="predicted"/>
<dbReference type="EMBL" id="UGTL01000001">
    <property type="protein sequence ID" value="SUB85739.1"/>
    <property type="molecule type" value="Genomic_DNA"/>
</dbReference>
<gene>
    <name evidence="2" type="ORF">NCTC11157_01474</name>
</gene>
<name>A0A379DZH6_9BACT</name>
<dbReference type="AlphaFoldDB" id="A0A379DZH6"/>
<organism evidence="2 3">
    <name type="scientific">Prevotella disiens</name>
    <dbReference type="NCBI Taxonomy" id="28130"/>
    <lineage>
        <taxon>Bacteria</taxon>
        <taxon>Pseudomonadati</taxon>
        <taxon>Bacteroidota</taxon>
        <taxon>Bacteroidia</taxon>
        <taxon>Bacteroidales</taxon>
        <taxon>Prevotellaceae</taxon>
        <taxon>Prevotella</taxon>
    </lineage>
</organism>
<reference evidence="2 3" key="1">
    <citation type="submission" date="2018-06" db="EMBL/GenBank/DDBJ databases">
        <authorList>
            <consortium name="Pathogen Informatics"/>
            <person name="Doyle S."/>
        </authorList>
    </citation>
    <scope>NUCLEOTIDE SEQUENCE [LARGE SCALE GENOMIC DNA]</scope>
    <source>
        <strain evidence="2 3">NCTC11157</strain>
    </source>
</reference>